<dbReference type="RefSeq" id="WP_168487836.1">
    <property type="nucleotide sequence ID" value="NZ_JAAZSQ010000017.1"/>
</dbReference>
<name>A0A7X6K5N0_9MICC</name>
<dbReference type="GO" id="GO:0003729">
    <property type="term" value="F:mRNA binding"/>
    <property type="evidence" value="ECO:0007669"/>
    <property type="project" value="TreeGrafter"/>
</dbReference>
<feature type="domain" description="S1 motif" evidence="4">
    <location>
        <begin position="170"/>
        <end position="242"/>
    </location>
</feature>
<dbReference type="EMBL" id="JAAZSQ010000017">
    <property type="protein sequence ID" value="NKX55945.1"/>
    <property type="molecule type" value="Genomic_DNA"/>
</dbReference>
<gene>
    <name evidence="5" type="ORF">HGG74_15645</name>
</gene>
<keyword evidence="6" id="KW-1185">Reference proteome</keyword>
<comment type="similarity">
    <text evidence="1">Belongs to the bacterial ribosomal protein bS1 family.</text>
</comment>
<dbReference type="GO" id="GO:0006412">
    <property type="term" value="P:translation"/>
    <property type="evidence" value="ECO:0007669"/>
    <property type="project" value="TreeGrafter"/>
</dbReference>
<dbReference type="SUPFAM" id="SSF50249">
    <property type="entry name" value="Nucleic acid-binding proteins"/>
    <property type="match status" value="3"/>
</dbReference>
<sequence>MIGTSCTGTVENIVGGGYIVNVGDGIRAFLPHSKAGLERGTPSFVPGREIDVVVTEVQPRRRSVVLSRLPIIKTRREAAMSALAPGDIVVGRVEGIAKFGVFVSIAGTRGLIHRSELSWDQNPVLDVVHVGEELELEVLRLDLDRGRISLSRRKRLLPPLQYAKRNWPVGTTMRGEVTAIKSYGAFVRLPVPAELGRLAGLVHISDMPYGYAVEPAEFVSLGERVDVSVLSYDVDRVKLSMRR</sequence>
<evidence type="ECO:0000313" key="6">
    <source>
        <dbReference type="Proteomes" id="UP000544090"/>
    </source>
</evidence>
<dbReference type="InterPro" id="IPR012340">
    <property type="entry name" value="NA-bd_OB-fold"/>
</dbReference>
<dbReference type="AlphaFoldDB" id="A0A7X6K5N0"/>
<feature type="domain" description="S1 motif" evidence="4">
    <location>
        <begin position="86"/>
        <end position="153"/>
    </location>
</feature>
<dbReference type="PANTHER" id="PTHR10724">
    <property type="entry name" value="30S RIBOSOMAL PROTEIN S1"/>
    <property type="match status" value="1"/>
</dbReference>
<dbReference type="Pfam" id="PF00575">
    <property type="entry name" value="S1"/>
    <property type="match status" value="3"/>
</dbReference>
<dbReference type="GO" id="GO:0005840">
    <property type="term" value="C:ribosome"/>
    <property type="evidence" value="ECO:0007669"/>
    <property type="project" value="UniProtKB-KW"/>
</dbReference>
<keyword evidence="3" id="KW-0687">Ribonucleoprotein</keyword>
<reference evidence="5 6" key="1">
    <citation type="submission" date="2020-04" db="EMBL/GenBank/DDBJ databases">
        <title>Arthrobacter sp. nov.</title>
        <authorList>
            <person name="Liu S."/>
        </authorList>
    </citation>
    <scope>NUCLEOTIDE SEQUENCE [LARGE SCALE GENOMIC DNA]</scope>
    <source>
        <strain evidence="5 6">E918</strain>
    </source>
</reference>
<dbReference type="GO" id="GO:1990904">
    <property type="term" value="C:ribonucleoprotein complex"/>
    <property type="evidence" value="ECO:0007669"/>
    <property type="project" value="UniProtKB-KW"/>
</dbReference>
<protein>
    <submittedName>
        <fullName evidence="5">30S ribosomal protein S1</fullName>
    </submittedName>
</protein>
<proteinExistence type="inferred from homology"/>
<feature type="domain" description="S1 motif" evidence="4">
    <location>
        <begin position="3"/>
        <end position="69"/>
    </location>
</feature>
<dbReference type="InterPro" id="IPR050437">
    <property type="entry name" value="Ribos_protein_bS1-like"/>
</dbReference>
<evidence type="ECO:0000256" key="2">
    <source>
        <dbReference type="ARBA" id="ARBA00022980"/>
    </source>
</evidence>
<dbReference type="SMART" id="SM00316">
    <property type="entry name" value="S1"/>
    <property type="match status" value="3"/>
</dbReference>
<dbReference type="PROSITE" id="PS50126">
    <property type="entry name" value="S1"/>
    <property type="match status" value="3"/>
</dbReference>
<accession>A0A7X6K5N0</accession>
<dbReference type="Proteomes" id="UP000544090">
    <property type="component" value="Unassembled WGS sequence"/>
</dbReference>
<evidence type="ECO:0000259" key="4">
    <source>
        <dbReference type="PROSITE" id="PS50126"/>
    </source>
</evidence>
<organism evidence="5 6">
    <name type="scientific">Arthrobacter mobilis</name>
    <dbReference type="NCBI Taxonomy" id="2724944"/>
    <lineage>
        <taxon>Bacteria</taxon>
        <taxon>Bacillati</taxon>
        <taxon>Actinomycetota</taxon>
        <taxon>Actinomycetes</taxon>
        <taxon>Micrococcales</taxon>
        <taxon>Micrococcaceae</taxon>
        <taxon>Arthrobacter</taxon>
    </lineage>
</organism>
<keyword evidence="2 5" id="KW-0689">Ribosomal protein</keyword>
<comment type="caution">
    <text evidence="5">The sequence shown here is derived from an EMBL/GenBank/DDBJ whole genome shotgun (WGS) entry which is preliminary data.</text>
</comment>
<evidence type="ECO:0000256" key="1">
    <source>
        <dbReference type="ARBA" id="ARBA00006767"/>
    </source>
</evidence>
<dbReference type="Gene3D" id="2.40.50.140">
    <property type="entry name" value="Nucleic acid-binding proteins"/>
    <property type="match status" value="3"/>
</dbReference>
<dbReference type="GO" id="GO:0003735">
    <property type="term" value="F:structural constituent of ribosome"/>
    <property type="evidence" value="ECO:0007669"/>
    <property type="project" value="TreeGrafter"/>
</dbReference>
<evidence type="ECO:0000313" key="5">
    <source>
        <dbReference type="EMBL" id="NKX55945.1"/>
    </source>
</evidence>
<evidence type="ECO:0000256" key="3">
    <source>
        <dbReference type="ARBA" id="ARBA00023274"/>
    </source>
</evidence>
<dbReference type="PANTHER" id="PTHR10724:SF7">
    <property type="entry name" value="SMALL RIBOSOMAL SUBUNIT PROTEIN BS1C"/>
    <property type="match status" value="1"/>
</dbReference>
<dbReference type="InterPro" id="IPR003029">
    <property type="entry name" value="S1_domain"/>
</dbReference>